<protein>
    <submittedName>
        <fullName evidence="1">Uncharacterized protein</fullName>
    </submittedName>
</protein>
<organism evidence="1 2">
    <name type="scientific">Fibrella aquatilis</name>
    <dbReference type="NCBI Taxonomy" id="2817059"/>
    <lineage>
        <taxon>Bacteria</taxon>
        <taxon>Pseudomonadati</taxon>
        <taxon>Bacteroidota</taxon>
        <taxon>Cytophagia</taxon>
        <taxon>Cytophagales</taxon>
        <taxon>Spirosomataceae</taxon>
        <taxon>Fibrella</taxon>
    </lineage>
</organism>
<dbReference type="AlphaFoldDB" id="A0A939G9W5"/>
<proteinExistence type="predicted"/>
<sequence>MTEQEQQQQIMQAKANLRLLERCQAPAPELEEARQQLAALQHFSPSEFAKRQVAEPVVIPRPARAPIPVEQLPVEVRERIETLTTERNAIHAEKAGLSNTLHSIPDSMSAADTVKRILALREAWKSKQDAIRLLLELGALPAVQTPNARELPNDEEKLRYQIQCLQSNIIKAGKRSQGAKNDSTRQRNAVMIARWQAEIEQLRAKLQSL</sequence>
<dbReference type="EMBL" id="JAFMYU010000024">
    <property type="protein sequence ID" value="MBO0933913.1"/>
    <property type="molecule type" value="Genomic_DNA"/>
</dbReference>
<comment type="caution">
    <text evidence="1">The sequence shown here is derived from an EMBL/GenBank/DDBJ whole genome shotgun (WGS) entry which is preliminary data.</text>
</comment>
<gene>
    <name evidence="1" type="ORF">J2I48_23085</name>
</gene>
<evidence type="ECO:0000313" key="1">
    <source>
        <dbReference type="EMBL" id="MBO0933913.1"/>
    </source>
</evidence>
<reference evidence="1 2" key="1">
    <citation type="submission" date="2021-03" db="EMBL/GenBank/DDBJ databases">
        <title>Fibrella sp. HMF5036 genome sequencing and assembly.</title>
        <authorList>
            <person name="Kang H."/>
            <person name="Kim H."/>
            <person name="Bae S."/>
            <person name="Joh K."/>
        </authorList>
    </citation>
    <scope>NUCLEOTIDE SEQUENCE [LARGE SCALE GENOMIC DNA]</scope>
    <source>
        <strain evidence="1 2">HMF5036</strain>
    </source>
</reference>
<dbReference type="RefSeq" id="WP_207337879.1">
    <property type="nucleotide sequence ID" value="NZ_JAFMYU010000024.1"/>
</dbReference>
<evidence type="ECO:0000313" key="2">
    <source>
        <dbReference type="Proteomes" id="UP000664795"/>
    </source>
</evidence>
<keyword evidence="2" id="KW-1185">Reference proteome</keyword>
<name>A0A939G9W5_9BACT</name>
<accession>A0A939G9W5</accession>
<dbReference type="Proteomes" id="UP000664795">
    <property type="component" value="Unassembled WGS sequence"/>
</dbReference>